<keyword evidence="4" id="KW-0223">Dioxygenase</keyword>
<evidence type="ECO:0000256" key="1">
    <source>
        <dbReference type="ARBA" id="ARBA00001961"/>
    </source>
</evidence>
<dbReference type="Pfam" id="PF13640">
    <property type="entry name" value="2OG-FeII_Oxy_3"/>
    <property type="match status" value="1"/>
</dbReference>
<comment type="caution">
    <text evidence="8">The sequence shown here is derived from an EMBL/GenBank/DDBJ whole genome shotgun (WGS) entry which is preliminary data.</text>
</comment>
<dbReference type="Proteomes" id="UP000244223">
    <property type="component" value="Unassembled WGS sequence"/>
</dbReference>
<dbReference type="GO" id="GO:0071456">
    <property type="term" value="P:cellular response to hypoxia"/>
    <property type="evidence" value="ECO:0007669"/>
    <property type="project" value="TreeGrafter"/>
</dbReference>
<keyword evidence="6" id="KW-0408">Iron</keyword>
<proteinExistence type="predicted"/>
<evidence type="ECO:0000313" key="8">
    <source>
        <dbReference type="EMBL" id="PTQ87726.1"/>
    </source>
</evidence>
<evidence type="ECO:0000256" key="2">
    <source>
        <dbReference type="ARBA" id="ARBA00022723"/>
    </source>
</evidence>
<evidence type="ECO:0000256" key="3">
    <source>
        <dbReference type="ARBA" id="ARBA00022896"/>
    </source>
</evidence>
<dbReference type="Gene3D" id="2.60.120.620">
    <property type="entry name" value="q2cbj1_9rhob like domain"/>
    <property type="match status" value="1"/>
</dbReference>
<dbReference type="InterPro" id="IPR044862">
    <property type="entry name" value="Pro_4_hyd_alph_FE2OG_OXY"/>
</dbReference>
<dbReference type="SMART" id="SM00702">
    <property type="entry name" value="P4Hc"/>
    <property type="match status" value="1"/>
</dbReference>
<dbReference type="OrthoDB" id="9783171at2"/>
<dbReference type="InterPro" id="IPR006620">
    <property type="entry name" value="Pro_4_hyd_alph"/>
</dbReference>
<sequence>MHESQSNQRVDWPVLDFANAIEELATQHYAVLPNFLSDAQQDALRRELVACQQQGLFHAAGIGRGQHHNLNRQIRGDSICWLEDDFNTGRHYLAQMDTLRHTLNASFYLGLQSFEAHYAHYQAGSVYQRHVDRHRDNDARVISSVCYLNADWPADAGGELQLFNAHDELLLRLPPLGGTLVLFMSADMPHEVLASTQSRYSIAGWFRRDEMTYALV</sequence>
<dbReference type="EMBL" id="QAON01000017">
    <property type="protein sequence ID" value="PTQ87726.1"/>
    <property type="molecule type" value="Genomic_DNA"/>
</dbReference>
<keyword evidence="9" id="KW-1185">Reference proteome</keyword>
<gene>
    <name evidence="8" type="ORF">C8N29_11750</name>
</gene>
<dbReference type="PANTHER" id="PTHR12907:SF26">
    <property type="entry name" value="HIF PROLYL HYDROXYLASE, ISOFORM C"/>
    <property type="match status" value="1"/>
</dbReference>
<dbReference type="GO" id="GO:0008198">
    <property type="term" value="F:ferrous iron binding"/>
    <property type="evidence" value="ECO:0007669"/>
    <property type="project" value="TreeGrafter"/>
</dbReference>
<dbReference type="GO" id="GO:0031418">
    <property type="term" value="F:L-ascorbic acid binding"/>
    <property type="evidence" value="ECO:0007669"/>
    <property type="project" value="UniProtKB-KW"/>
</dbReference>
<dbReference type="PROSITE" id="PS51471">
    <property type="entry name" value="FE2OG_OXY"/>
    <property type="match status" value="1"/>
</dbReference>
<dbReference type="AlphaFoldDB" id="A0A2T5IV21"/>
<keyword evidence="3" id="KW-0847">Vitamin C</keyword>
<keyword evidence="2" id="KW-0479">Metal-binding</keyword>
<dbReference type="InterPro" id="IPR051559">
    <property type="entry name" value="HIF_prolyl_hydroxylases"/>
</dbReference>
<comment type="cofactor">
    <cofactor evidence="1">
        <name>L-ascorbate</name>
        <dbReference type="ChEBI" id="CHEBI:38290"/>
    </cofactor>
</comment>
<protein>
    <submittedName>
        <fullName evidence="8">SM-20-related protein</fullName>
    </submittedName>
</protein>
<dbReference type="PANTHER" id="PTHR12907">
    <property type="entry name" value="EGL NINE HOMOLOG-RELATED"/>
    <property type="match status" value="1"/>
</dbReference>
<dbReference type="RefSeq" id="WP_107866721.1">
    <property type="nucleotide sequence ID" value="NZ_QAON01000017.1"/>
</dbReference>
<evidence type="ECO:0000259" key="7">
    <source>
        <dbReference type="PROSITE" id="PS51471"/>
    </source>
</evidence>
<name>A0A2T5IV21_9GAMM</name>
<dbReference type="InterPro" id="IPR005123">
    <property type="entry name" value="Oxoglu/Fe-dep_dioxygenase_dom"/>
</dbReference>
<reference evidence="8 9" key="1">
    <citation type="submission" date="2018-04" db="EMBL/GenBank/DDBJ databases">
        <title>Genomic Encyclopedia of Archaeal and Bacterial Type Strains, Phase II (KMG-II): from individual species to whole genera.</title>
        <authorList>
            <person name="Goeker M."/>
        </authorList>
    </citation>
    <scope>NUCLEOTIDE SEQUENCE [LARGE SCALE GENOMIC DNA]</scope>
    <source>
        <strain evidence="8 9">DSM 5822</strain>
    </source>
</reference>
<evidence type="ECO:0000256" key="5">
    <source>
        <dbReference type="ARBA" id="ARBA00023002"/>
    </source>
</evidence>
<evidence type="ECO:0000313" key="9">
    <source>
        <dbReference type="Proteomes" id="UP000244223"/>
    </source>
</evidence>
<accession>A0A2T5IV21</accession>
<keyword evidence="5" id="KW-0560">Oxidoreductase</keyword>
<organism evidence="8 9">
    <name type="scientific">Agitococcus lubricus</name>
    <dbReference type="NCBI Taxonomy" id="1077255"/>
    <lineage>
        <taxon>Bacteria</taxon>
        <taxon>Pseudomonadati</taxon>
        <taxon>Pseudomonadota</taxon>
        <taxon>Gammaproteobacteria</taxon>
        <taxon>Moraxellales</taxon>
        <taxon>Moraxellaceae</taxon>
        <taxon>Agitococcus</taxon>
    </lineage>
</organism>
<evidence type="ECO:0000256" key="4">
    <source>
        <dbReference type="ARBA" id="ARBA00022964"/>
    </source>
</evidence>
<dbReference type="GO" id="GO:0031543">
    <property type="term" value="F:peptidyl-proline dioxygenase activity"/>
    <property type="evidence" value="ECO:0007669"/>
    <property type="project" value="TreeGrafter"/>
</dbReference>
<feature type="domain" description="Fe2OG dioxygenase" evidence="7">
    <location>
        <begin position="112"/>
        <end position="208"/>
    </location>
</feature>
<evidence type="ECO:0000256" key="6">
    <source>
        <dbReference type="ARBA" id="ARBA00023004"/>
    </source>
</evidence>